<protein>
    <submittedName>
        <fullName evidence="1">Uncharacterized protein</fullName>
    </submittedName>
</protein>
<dbReference type="Proteomes" id="UP000276991">
    <property type="component" value="Unassembled WGS sequence"/>
</dbReference>
<gene>
    <name evidence="1" type="ORF">NAV_LOCUS9173</name>
</gene>
<reference evidence="1 2" key="1">
    <citation type="submission" date="2018-08" db="EMBL/GenBank/DDBJ databases">
        <authorList>
            <person name="Laetsch R D."/>
            <person name="Stevens L."/>
            <person name="Kumar S."/>
            <person name="Blaxter L. M."/>
        </authorList>
    </citation>
    <scope>NUCLEOTIDE SEQUENCE [LARGE SCALE GENOMIC DNA]</scope>
</reference>
<sequence length="76" mass="8756">MERLMESLPGRNDEHQIRNDKLSAYMVRKRNNAELVNHILKTLSEVDVLGENKDLSKKSVTVKVESSMILRSIVTF</sequence>
<evidence type="ECO:0000313" key="2">
    <source>
        <dbReference type="Proteomes" id="UP000276991"/>
    </source>
</evidence>
<accession>A0A498SRB9</accession>
<proteinExistence type="predicted"/>
<dbReference type="AlphaFoldDB" id="A0A498SRB9"/>
<keyword evidence="2" id="KW-1185">Reference proteome</keyword>
<evidence type="ECO:0000313" key="1">
    <source>
        <dbReference type="EMBL" id="VBB34382.1"/>
    </source>
</evidence>
<organism evidence="1 2">
    <name type="scientific">Acanthocheilonema viteae</name>
    <name type="common">Filarial nematode worm</name>
    <name type="synonym">Dipetalonema viteae</name>
    <dbReference type="NCBI Taxonomy" id="6277"/>
    <lineage>
        <taxon>Eukaryota</taxon>
        <taxon>Metazoa</taxon>
        <taxon>Ecdysozoa</taxon>
        <taxon>Nematoda</taxon>
        <taxon>Chromadorea</taxon>
        <taxon>Rhabditida</taxon>
        <taxon>Spirurina</taxon>
        <taxon>Spiruromorpha</taxon>
        <taxon>Filarioidea</taxon>
        <taxon>Onchocercidae</taxon>
        <taxon>Acanthocheilonema</taxon>
    </lineage>
</organism>
<name>A0A498SRB9_ACAVI</name>
<dbReference type="OrthoDB" id="5862353at2759"/>
<dbReference type="EMBL" id="UPTC01003427">
    <property type="protein sequence ID" value="VBB34382.1"/>
    <property type="molecule type" value="Genomic_DNA"/>
</dbReference>